<comment type="similarity">
    <text evidence="1 5">Belongs to the iron/ascorbate-dependent oxidoreductase family.</text>
</comment>
<dbReference type="InterPro" id="IPR026992">
    <property type="entry name" value="DIOX_N"/>
</dbReference>
<dbReference type="InterPro" id="IPR050295">
    <property type="entry name" value="Plant_2OG-oxidoreductases"/>
</dbReference>
<evidence type="ECO:0000256" key="4">
    <source>
        <dbReference type="ARBA" id="ARBA00023004"/>
    </source>
</evidence>
<name>A0A811QTN5_9POAL</name>
<evidence type="ECO:0000259" key="6">
    <source>
        <dbReference type="PROSITE" id="PS51471"/>
    </source>
</evidence>
<dbReference type="PANTHER" id="PTHR47991">
    <property type="entry name" value="OXOGLUTARATE/IRON-DEPENDENT DIOXYGENASE"/>
    <property type="match status" value="1"/>
</dbReference>
<keyword evidence="2 5" id="KW-0479">Metal-binding</keyword>
<evidence type="ECO:0000313" key="7">
    <source>
        <dbReference type="EMBL" id="CAD6261842.1"/>
    </source>
</evidence>
<evidence type="ECO:0000256" key="2">
    <source>
        <dbReference type="ARBA" id="ARBA00022723"/>
    </source>
</evidence>
<evidence type="ECO:0000256" key="5">
    <source>
        <dbReference type="RuleBase" id="RU003682"/>
    </source>
</evidence>
<reference evidence="7" key="1">
    <citation type="submission" date="2020-10" db="EMBL/GenBank/DDBJ databases">
        <authorList>
            <person name="Han B."/>
            <person name="Lu T."/>
            <person name="Zhao Q."/>
            <person name="Huang X."/>
            <person name="Zhao Y."/>
        </authorList>
    </citation>
    <scope>NUCLEOTIDE SEQUENCE</scope>
</reference>
<keyword evidence="8" id="KW-1185">Reference proteome</keyword>
<evidence type="ECO:0000256" key="1">
    <source>
        <dbReference type="ARBA" id="ARBA00008056"/>
    </source>
</evidence>
<keyword evidence="3 5" id="KW-0560">Oxidoreductase</keyword>
<dbReference type="InterPro" id="IPR044861">
    <property type="entry name" value="IPNS-like_FE2OG_OXY"/>
</dbReference>
<evidence type="ECO:0000313" key="8">
    <source>
        <dbReference type="Proteomes" id="UP000604825"/>
    </source>
</evidence>
<dbReference type="Gene3D" id="2.60.120.330">
    <property type="entry name" value="B-lactam Antibiotic, Isopenicillin N Synthase, Chain"/>
    <property type="match status" value="1"/>
</dbReference>
<dbReference type="EMBL" id="CAJGYO010000012">
    <property type="protein sequence ID" value="CAD6261842.1"/>
    <property type="molecule type" value="Genomic_DNA"/>
</dbReference>
<dbReference type="Pfam" id="PF03171">
    <property type="entry name" value="2OG-FeII_Oxy"/>
    <property type="match status" value="1"/>
</dbReference>
<keyword evidence="4 5" id="KW-0408">Iron</keyword>
<dbReference type="InterPro" id="IPR005123">
    <property type="entry name" value="Oxoglu/Fe-dep_dioxygenase_dom"/>
</dbReference>
<gene>
    <name evidence="7" type="ORF">NCGR_LOCUS45228</name>
</gene>
<comment type="caution">
    <text evidence="7">The sequence shown here is derived from an EMBL/GenBank/DDBJ whole genome shotgun (WGS) entry which is preliminary data.</text>
</comment>
<dbReference type="PROSITE" id="PS51471">
    <property type="entry name" value="FE2OG_OXY"/>
    <property type="match status" value="1"/>
</dbReference>
<evidence type="ECO:0000256" key="3">
    <source>
        <dbReference type="ARBA" id="ARBA00023002"/>
    </source>
</evidence>
<proteinExistence type="inferred from homology"/>
<dbReference type="OrthoDB" id="627829at2759"/>
<dbReference type="GO" id="GO:0016491">
    <property type="term" value="F:oxidoreductase activity"/>
    <property type="evidence" value="ECO:0007669"/>
    <property type="project" value="UniProtKB-KW"/>
</dbReference>
<protein>
    <recommendedName>
        <fullName evidence="6">Fe2OG dioxygenase domain-containing protein</fullName>
    </recommendedName>
</protein>
<feature type="domain" description="Fe2OG dioxygenase" evidence="6">
    <location>
        <begin position="161"/>
        <end position="266"/>
    </location>
</feature>
<dbReference type="Proteomes" id="UP000604825">
    <property type="component" value="Unassembled WGS sequence"/>
</dbReference>
<organism evidence="7 8">
    <name type="scientific">Miscanthus lutarioriparius</name>
    <dbReference type="NCBI Taxonomy" id="422564"/>
    <lineage>
        <taxon>Eukaryota</taxon>
        <taxon>Viridiplantae</taxon>
        <taxon>Streptophyta</taxon>
        <taxon>Embryophyta</taxon>
        <taxon>Tracheophyta</taxon>
        <taxon>Spermatophyta</taxon>
        <taxon>Magnoliopsida</taxon>
        <taxon>Liliopsida</taxon>
        <taxon>Poales</taxon>
        <taxon>Poaceae</taxon>
        <taxon>PACMAD clade</taxon>
        <taxon>Panicoideae</taxon>
        <taxon>Andropogonodae</taxon>
        <taxon>Andropogoneae</taxon>
        <taxon>Saccharinae</taxon>
        <taxon>Miscanthus</taxon>
    </lineage>
</organism>
<dbReference type="SUPFAM" id="SSF51197">
    <property type="entry name" value="Clavaminate synthase-like"/>
    <property type="match status" value="1"/>
</dbReference>
<dbReference type="GO" id="GO:0046872">
    <property type="term" value="F:metal ion binding"/>
    <property type="evidence" value="ECO:0007669"/>
    <property type="project" value="UniProtKB-KW"/>
</dbReference>
<dbReference type="Pfam" id="PF14226">
    <property type="entry name" value="DIOX_N"/>
    <property type="match status" value="1"/>
</dbReference>
<sequence>MASQLQPQRGSPPVINFGRLSKDQATRVLAVQDIARACRDQGCFQVVNHGISMSVMKEALEVALEFFALPKEHKEKFASLDIQQPIRYDTSSRDGISVARSFLKHYANPLEDWVQFWPVDPPAYRKKMGVYAVEIQRVSMQIMEAILQGLGLGPSYMQEKLENGVQFLALNKYPQFAHRGDDVDVGLGSHSDYGFITILLQSSTGLEVMHHDDVTWTAIPAISGALHVHVGDNLEVLSNGQLKSLVHRAILNPDEPRISISSIHGLSMDEKVRCAKELISEQHPEMYRGSSFQDFLDFLLSNTNSYKRFVESLKIGRDE</sequence>
<dbReference type="AlphaFoldDB" id="A0A811QTN5"/>
<dbReference type="InterPro" id="IPR027443">
    <property type="entry name" value="IPNS-like_sf"/>
</dbReference>
<accession>A0A811QTN5</accession>